<sequence length="141" mass="16612">MIDALKQMADGIKSFQRRITSSEDGSNMQAFLDLMEQEFPKQELLEMQWGYELRKYLTGKALVHWLYMRRTGTPLADWPLVRQHLCARFCTMSRDMMIERMAWNVWRGDHIDYSSRFADIATQRETLPSDELLGHYLGETG</sequence>
<proteinExistence type="predicted"/>
<dbReference type="EMBL" id="HG713679">
    <property type="protein sequence ID" value="CDJ54097.1"/>
    <property type="molecule type" value="Genomic_DNA"/>
</dbReference>
<accession>U6LUS9</accession>
<protein>
    <submittedName>
        <fullName evidence="1">Uncharacterized protein</fullName>
    </submittedName>
</protein>
<keyword evidence="2" id="KW-1185">Reference proteome</keyword>
<reference evidence="1" key="1">
    <citation type="submission" date="2013-10" db="EMBL/GenBank/DDBJ databases">
        <title>Genomic analysis of the causative agents of coccidiosis in chickens.</title>
        <authorList>
            <person name="Reid A.J."/>
            <person name="Blake D."/>
            <person name="Billington K."/>
            <person name="Browne H."/>
            <person name="Dunn M."/>
            <person name="Hung S."/>
            <person name="Kawahara F."/>
            <person name="Miranda-Saavedra D."/>
            <person name="Mourier T."/>
            <person name="Nagra H."/>
            <person name="Otto T.D."/>
            <person name="Rawlings N."/>
            <person name="Sanchez A."/>
            <person name="Sanders M."/>
            <person name="Subramaniam C."/>
            <person name="Tay Y."/>
            <person name="Dear P."/>
            <person name="Doerig C."/>
            <person name="Gruber A."/>
            <person name="Parkinson J."/>
            <person name="Shirley M."/>
            <person name="Wan K.L."/>
            <person name="Berriman M."/>
            <person name="Tomley F."/>
            <person name="Pain A."/>
        </authorList>
    </citation>
    <scope>NUCLEOTIDE SEQUENCE [LARGE SCALE GENOMIC DNA]</scope>
    <source>
        <strain evidence="1">Houghton</strain>
    </source>
</reference>
<dbReference type="Proteomes" id="UP000030750">
    <property type="component" value="Unassembled WGS sequence"/>
</dbReference>
<evidence type="ECO:0000313" key="2">
    <source>
        <dbReference type="Proteomes" id="UP000030750"/>
    </source>
</evidence>
<reference evidence="1" key="2">
    <citation type="submission" date="2013-10" db="EMBL/GenBank/DDBJ databases">
        <authorList>
            <person name="Aslett M."/>
        </authorList>
    </citation>
    <scope>NUCLEOTIDE SEQUENCE [LARGE SCALE GENOMIC DNA]</scope>
    <source>
        <strain evidence="1">Houghton</strain>
    </source>
</reference>
<dbReference type="VEuPathDB" id="ToxoDB:EBH_0079950"/>
<organism evidence="1 2">
    <name type="scientific">Eimeria brunetti</name>
    <dbReference type="NCBI Taxonomy" id="51314"/>
    <lineage>
        <taxon>Eukaryota</taxon>
        <taxon>Sar</taxon>
        <taxon>Alveolata</taxon>
        <taxon>Apicomplexa</taxon>
        <taxon>Conoidasida</taxon>
        <taxon>Coccidia</taxon>
        <taxon>Eucoccidiorida</taxon>
        <taxon>Eimeriorina</taxon>
        <taxon>Eimeriidae</taxon>
        <taxon>Eimeria</taxon>
    </lineage>
</organism>
<evidence type="ECO:0000313" key="1">
    <source>
        <dbReference type="EMBL" id="CDJ54097.1"/>
    </source>
</evidence>
<dbReference type="AlphaFoldDB" id="U6LUS9"/>
<dbReference type="OrthoDB" id="3863715at2759"/>
<name>U6LUS9_9EIME</name>
<gene>
    <name evidence="1" type="ORF">EBH_0079950</name>
</gene>